<dbReference type="Pfam" id="PF02826">
    <property type="entry name" value="2-Hacid_dh_C"/>
    <property type="match status" value="1"/>
</dbReference>
<evidence type="ECO:0000256" key="4">
    <source>
        <dbReference type="RuleBase" id="RU003719"/>
    </source>
</evidence>
<evidence type="ECO:0000259" key="5">
    <source>
        <dbReference type="Pfam" id="PF00389"/>
    </source>
</evidence>
<accession>A0A1V2H7M7</accession>
<dbReference type="AlphaFoldDB" id="A0A1V2H7M7"/>
<dbReference type="InterPro" id="IPR029752">
    <property type="entry name" value="D-isomer_DH_CS1"/>
</dbReference>
<sequence length="301" mass="31727">MSTIFLDCFDDMIPLWKAVAAAGDPTVVVNIEPGQPADIPALLAGHDTCIVDHSYFDAGLLGRCPDLKHIVFLGTGASSFIDLAAAEKNGITVHTIKGYGDTTVAEHTIALALSAARGVAKMDREVRAGQWRQVEGLQVNGKVLGIVGLGGIGREVARMGQGLGMKVVAWNRSPVESPACPMAPLEEVLATADILCLTMALNDGSRGFLNAERLKLTKKGVIFVNTARADIVDNAALVALLREGHVRHAALDVFSQEPPAGDDPFLGLDNVTLTAHAGFMTPEATMTMLRRALDIVISVGG</sequence>
<evidence type="ECO:0000313" key="8">
    <source>
        <dbReference type="Proteomes" id="UP000188879"/>
    </source>
</evidence>
<dbReference type="FunFam" id="3.40.50.720:FF:000203">
    <property type="entry name" value="D-3-phosphoglycerate dehydrogenase (SerA)"/>
    <property type="match status" value="1"/>
</dbReference>
<feature type="domain" description="D-isomer specific 2-hydroxyacid dehydrogenase catalytic" evidence="5">
    <location>
        <begin position="35"/>
        <end position="295"/>
    </location>
</feature>
<gene>
    <name evidence="7" type="ORF">BKE38_03240</name>
</gene>
<evidence type="ECO:0000259" key="6">
    <source>
        <dbReference type="Pfam" id="PF02826"/>
    </source>
</evidence>
<dbReference type="SUPFAM" id="SSF52283">
    <property type="entry name" value="Formate/glycerate dehydrogenase catalytic domain-like"/>
    <property type="match status" value="1"/>
</dbReference>
<dbReference type="OrthoDB" id="9793626at2"/>
<dbReference type="PANTHER" id="PTHR43761:SF1">
    <property type="entry name" value="D-ISOMER SPECIFIC 2-HYDROXYACID DEHYDROGENASE CATALYTIC DOMAIN-CONTAINING PROTEIN-RELATED"/>
    <property type="match status" value="1"/>
</dbReference>
<dbReference type="Gene3D" id="3.40.50.720">
    <property type="entry name" value="NAD(P)-binding Rossmann-like Domain"/>
    <property type="match status" value="2"/>
</dbReference>
<dbReference type="InterPro" id="IPR006139">
    <property type="entry name" value="D-isomer_2_OHA_DH_cat_dom"/>
</dbReference>
<name>A0A1V2H7M7_9PROT</name>
<dbReference type="Proteomes" id="UP000188879">
    <property type="component" value="Unassembled WGS sequence"/>
</dbReference>
<evidence type="ECO:0000256" key="3">
    <source>
        <dbReference type="ARBA" id="ARBA00023027"/>
    </source>
</evidence>
<evidence type="ECO:0000313" key="7">
    <source>
        <dbReference type="EMBL" id="ONG58119.1"/>
    </source>
</evidence>
<dbReference type="GO" id="GO:0051287">
    <property type="term" value="F:NAD binding"/>
    <property type="evidence" value="ECO:0007669"/>
    <property type="project" value="InterPro"/>
</dbReference>
<feature type="domain" description="D-isomer specific 2-hydroxyacid dehydrogenase NAD-binding" evidence="6">
    <location>
        <begin position="109"/>
        <end position="278"/>
    </location>
</feature>
<evidence type="ECO:0000256" key="1">
    <source>
        <dbReference type="ARBA" id="ARBA00005854"/>
    </source>
</evidence>
<dbReference type="GO" id="GO:0016616">
    <property type="term" value="F:oxidoreductase activity, acting on the CH-OH group of donors, NAD or NADP as acceptor"/>
    <property type="evidence" value="ECO:0007669"/>
    <property type="project" value="InterPro"/>
</dbReference>
<proteinExistence type="inferred from homology"/>
<dbReference type="EMBL" id="MLCO01000021">
    <property type="protein sequence ID" value="ONG58119.1"/>
    <property type="molecule type" value="Genomic_DNA"/>
</dbReference>
<dbReference type="PANTHER" id="PTHR43761">
    <property type="entry name" value="D-ISOMER SPECIFIC 2-HYDROXYACID DEHYDROGENASE FAMILY PROTEIN (AFU_ORTHOLOGUE AFUA_1G13630)"/>
    <property type="match status" value="1"/>
</dbReference>
<comment type="caution">
    <text evidence="7">The sequence shown here is derived from an EMBL/GenBank/DDBJ whole genome shotgun (WGS) entry which is preliminary data.</text>
</comment>
<organism evidence="7 8">
    <name type="scientific">Teichococcus deserti</name>
    <dbReference type="NCBI Taxonomy" id="1817963"/>
    <lineage>
        <taxon>Bacteria</taxon>
        <taxon>Pseudomonadati</taxon>
        <taxon>Pseudomonadota</taxon>
        <taxon>Alphaproteobacteria</taxon>
        <taxon>Acetobacterales</taxon>
        <taxon>Roseomonadaceae</taxon>
        <taxon>Roseomonas</taxon>
    </lineage>
</organism>
<keyword evidence="8" id="KW-1185">Reference proteome</keyword>
<dbReference type="InterPro" id="IPR036291">
    <property type="entry name" value="NAD(P)-bd_dom_sf"/>
</dbReference>
<dbReference type="Pfam" id="PF00389">
    <property type="entry name" value="2-Hacid_dh"/>
    <property type="match status" value="1"/>
</dbReference>
<reference evidence="7 8" key="1">
    <citation type="submission" date="2016-10" db="EMBL/GenBank/DDBJ databases">
        <title>Draft Genome sequence of Roseomonas sp. strain M3.</title>
        <authorList>
            <person name="Subhash Y."/>
            <person name="Lee S."/>
        </authorList>
    </citation>
    <scope>NUCLEOTIDE SEQUENCE [LARGE SCALE GENOMIC DNA]</scope>
    <source>
        <strain evidence="7 8">M3</strain>
    </source>
</reference>
<dbReference type="SUPFAM" id="SSF51735">
    <property type="entry name" value="NAD(P)-binding Rossmann-fold domains"/>
    <property type="match status" value="1"/>
</dbReference>
<dbReference type="InterPro" id="IPR006140">
    <property type="entry name" value="D-isomer_DH_NAD-bd"/>
</dbReference>
<dbReference type="RefSeq" id="WP_076955946.1">
    <property type="nucleotide sequence ID" value="NZ_MLCO01000021.1"/>
</dbReference>
<keyword evidence="2 4" id="KW-0560">Oxidoreductase</keyword>
<protein>
    <submittedName>
        <fullName evidence="7">3-phosphoglycerate dehydrogenase</fullName>
    </submittedName>
</protein>
<comment type="similarity">
    <text evidence="1 4">Belongs to the D-isomer specific 2-hydroxyacid dehydrogenase family.</text>
</comment>
<evidence type="ECO:0000256" key="2">
    <source>
        <dbReference type="ARBA" id="ARBA00023002"/>
    </source>
</evidence>
<dbReference type="InterPro" id="IPR050418">
    <property type="entry name" value="D-iso_2-hydroxyacid_DH_PdxB"/>
</dbReference>
<keyword evidence="3" id="KW-0520">NAD</keyword>
<dbReference type="PROSITE" id="PS00065">
    <property type="entry name" value="D_2_HYDROXYACID_DH_1"/>
    <property type="match status" value="1"/>
</dbReference>